<organism evidence="3 4">
    <name type="scientific">Rhodocytophaga aerolata</name>
    <dbReference type="NCBI Taxonomy" id="455078"/>
    <lineage>
        <taxon>Bacteria</taxon>
        <taxon>Pseudomonadati</taxon>
        <taxon>Bacteroidota</taxon>
        <taxon>Cytophagia</taxon>
        <taxon>Cytophagales</taxon>
        <taxon>Rhodocytophagaceae</taxon>
        <taxon>Rhodocytophaga</taxon>
    </lineage>
</organism>
<dbReference type="PANTHER" id="PTHR45947:SF13">
    <property type="entry name" value="TRANSFERASE"/>
    <property type="match status" value="1"/>
</dbReference>
<protein>
    <submittedName>
        <fullName evidence="3">Glycosyltransferase family 4 protein</fullName>
        <ecNumber evidence="3">2.4.-.-</ecNumber>
    </submittedName>
</protein>
<feature type="domain" description="Glycosyl transferase family 1" evidence="1">
    <location>
        <begin position="216"/>
        <end position="369"/>
    </location>
</feature>
<accession>A0ABT8R962</accession>
<gene>
    <name evidence="3" type="ORF">Q0590_20210</name>
</gene>
<dbReference type="CDD" id="cd03801">
    <property type="entry name" value="GT4_PimA-like"/>
    <property type="match status" value="1"/>
</dbReference>
<reference evidence="3" key="1">
    <citation type="submission" date="2023-07" db="EMBL/GenBank/DDBJ databases">
        <title>The genome sequence of Rhodocytophaga aerolata KACC 12507.</title>
        <authorList>
            <person name="Zhang X."/>
        </authorList>
    </citation>
    <scope>NUCLEOTIDE SEQUENCE</scope>
    <source>
        <strain evidence="3">KACC 12507</strain>
    </source>
</reference>
<comment type="caution">
    <text evidence="3">The sequence shown here is derived from an EMBL/GenBank/DDBJ whole genome shotgun (WGS) entry which is preliminary data.</text>
</comment>
<feature type="domain" description="Glycosyltransferase subfamily 4-like N-terminal" evidence="2">
    <location>
        <begin position="61"/>
        <end position="209"/>
    </location>
</feature>
<evidence type="ECO:0000313" key="4">
    <source>
        <dbReference type="Proteomes" id="UP001168528"/>
    </source>
</evidence>
<keyword evidence="3" id="KW-0328">Glycosyltransferase</keyword>
<dbReference type="PANTHER" id="PTHR45947">
    <property type="entry name" value="SULFOQUINOVOSYL TRANSFERASE SQD2"/>
    <property type="match status" value="1"/>
</dbReference>
<dbReference type="Proteomes" id="UP001168528">
    <property type="component" value="Unassembled WGS sequence"/>
</dbReference>
<proteinExistence type="predicted"/>
<keyword evidence="4" id="KW-1185">Reference proteome</keyword>
<evidence type="ECO:0000259" key="1">
    <source>
        <dbReference type="Pfam" id="PF00534"/>
    </source>
</evidence>
<dbReference type="Gene3D" id="3.40.50.2000">
    <property type="entry name" value="Glycogen Phosphorylase B"/>
    <property type="match status" value="2"/>
</dbReference>
<dbReference type="EC" id="2.4.-.-" evidence="3"/>
<dbReference type="GO" id="GO:0016757">
    <property type="term" value="F:glycosyltransferase activity"/>
    <property type="evidence" value="ECO:0007669"/>
    <property type="project" value="UniProtKB-KW"/>
</dbReference>
<dbReference type="Pfam" id="PF13439">
    <property type="entry name" value="Glyco_transf_4"/>
    <property type="match status" value="1"/>
</dbReference>
<dbReference type="InterPro" id="IPR001296">
    <property type="entry name" value="Glyco_trans_1"/>
</dbReference>
<name>A0ABT8R962_9BACT</name>
<dbReference type="EMBL" id="JAUKPO010000013">
    <property type="protein sequence ID" value="MDO1448612.1"/>
    <property type="molecule type" value="Genomic_DNA"/>
</dbReference>
<dbReference type="InterPro" id="IPR028098">
    <property type="entry name" value="Glyco_trans_4-like_N"/>
</dbReference>
<keyword evidence="3" id="KW-0808">Transferase</keyword>
<dbReference type="RefSeq" id="WP_302039414.1">
    <property type="nucleotide sequence ID" value="NZ_JAUKPO010000013.1"/>
</dbReference>
<sequence length="407" mass="45789">MINSAIMRILLIHNKYQQKGGENVVFEAECELLKKNGHTVQKVLFDNYIIQSGWDKFLAGVKSLYNFESAHVLETAIRKFNPDVMHVHNIFPIASPAVFYVADKHNIPIVATLHNYRLICPSATLFHDGKIYEKSIHSIFPLDAIVQAVYRNSRIQTASAVLMTGVHKLLGTWKNKVDQYIVLTEFAKNKFLESCLGVPGEKMVVKPNFTADLGSGHYPREDFFLFIGRLTEEKGIRTILECAKLSKANIKIIGDGPLREEVQKEAALHTNIQYLGFQDKETIADILKRAKALLFASLWYEGFPMTILEAFASGTPVICSNLGGPGEIVENNISGLHFTPGDAKDLAQKMLTLSLDKSLVSLLGKGARQVFLEKYSEESNYQTLLNLYIEVIRLKNQPIQELNIYNQ</sequence>
<evidence type="ECO:0000259" key="2">
    <source>
        <dbReference type="Pfam" id="PF13439"/>
    </source>
</evidence>
<dbReference type="SUPFAM" id="SSF53756">
    <property type="entry name" value="UDP-Glycosyltransferase/glycogen phosphorylase"/>
    <property type="match status" value="1"/>
</dbReference>
<dbReference type="Pfam" id="PF00534">
    <property type="entry name" value="Glycos_transf_1"/>
    <property type="match status" value="1"/>
</dbReference>
<dbReference type="InterPro" id="IPR050194">
    <property type="entry name" value="Glycosyltransferase_grp1"/>
</dbReference>
<evidence type="ECO:0000313" key="3">
    <source>
        <dbReference type="EMBL" id="MDO1448612.1"/>
    </source>
</evidence>